<feature type="domain" description="NAD-dependent epimerase/dehydratase" evidence="3">
    <location>
        <begin position="6"/>
        <end position="257"/>
    </location>
</feature>
<organism evidence="4 5">
    <name type="scientific">Diaporthe helianthi</name>
    <dbReference type="NCBI Taxonomy" id="158607"/>
    <lineage>
        <taxon>Eukaryota</taxon>
        <taxon>Fungi</taxon>
        <taxon>Dikarya</taxon>
        <taxon>Ascomycota</taxon>
        <taxon>Pezizomycotina</taxon>
        <taxon>Sordariomycetes</taxon>
        <taxon>Sordariomycetidae</taxon>
        <taxon>Diaporthales</taxon>
        <taxon>Diaporthaceae</taxon>
        <taxon>Diaporthe</taxon>
    </lineage>
</organism>
<dbReference type="InterPro" id="IPR001509">
    <property type="entry name" value="Epimerase_deHydtase"/>
</dbReference>
<dbReference type="InParanoid" id="A0A2P5HFB6"/>
<evidence type="ECO:0000313" key="5">
    <source>
        <dbReference type="Proteomes" id="UP000094444"/>
    </source>
</evidence>
<dbReference type="Gene3D" id="3.40.50.720">
    <property type="entry name" value="NAD(P)-binding Rossmann-like Domain"/>
    <property type="match status" value="1"/>
</dbReference>
<dbReference type="GO" id="GO:0016616">
    <property type="term" value="F:oxidoreductase activity, acting on the CH-OH group of donors, NAD or NADP as acceptor"/>
    <property type="evidence" value="ECO:0007669"/>
    <property type="project" value="TreeGrafter"/>
</dbReference>
<dbReference type="PANTHER" id="PTHR10366">
    <property type="entry name" value="NAD DEPENDENT EPIMERASE/DEHYDRATASE"/>
    <property type="match status" value="1"/>
</dbReference>
<keyword evidence="1" id="KW-0560">Oxidoreductase</keyword>
<dbReference type="AlphaFoldDB" id="A0A2P5HFB6"/>
<evidence type="ECO:0000256" key="2">
    <source>
        <dbReference type="ARBA" id="ARBA00023445"/>
    </source>
</evidence>
<evidence type="ECO:0000313" key="4">
    <source>
        <dbReference type="EMBL" id="POS68948.1"/>
    </source>
</evidence>
<protein>
    <submittedName>
        <fullName evidence="4">NAD dependent epimerase/dehydratase</fullName>
    </submittedName>
</protein>
<dbReference type="Proteomes" id="UP000094444">
    <property type="component" value="Unassembled WGS sequence"/>
</dbReference>
<comment type="caution">
    <text evidence="4">The sequence shown here is derived from an EMBL/GenBank/DDBJ whole genome shotgun (WGS) entry which is preliminary data.</text>
</comment>
<proteinExistence type="inferred from homology"/>
<evidence type="ECO:0000256" key="1">
    <source>
        <dbReference type="ARBA" id="ARBA00023002"/>
    </source>
</evidence>
<dbReference type="InterPro" id="IPR050425">
    <property type="entry name" value="NAD(P)_dehydrat-like"/>
</dbReference>
<dbReference type="OrthoDB" id="2735536at2759"/>
<dbReference type="STRING" id="158607.A0A2P5HFB6"/>
<dbReference type="PROSITE" id="PS51257">
    <property type="entry name" value="PROKAR_LIPOPROTEIN"/>
    <property type="match status" value="1"/>
</dbReference>
<name>A0A2P5HFB6_DIAHE</name>
<reference evidence="4" key="1">
    <citation type="submission" date="2017-09" db="EMBL/GenBank/DDBJ databases">
        <title>Polyketide synthases of a Diaporthe helianthi virulent isolate.</title>
        <authorList>
            <person name="Baroncelli R."/>
        </authorList>
    </citation>
    <scope>NUCLEOTIDE SEQUENCE [LARGE SCALE GENOMIC DNA]</scope>
    <source>
        <strain evidence="4">7/96</strain>
    </source>
</reference>
<sequence>MSRPLIFITGATGFIGCHVVLQSLEAGYKVRLSVRKEGQISALRKLFSKHAANLDFVVIQDFTNPSRFSEALQDVTYVIHLASPMPGKGTDFKSDYLQPAAQGTIALLDAAKKIKSIKRVIVVSSVLALIPLDGLATGKFTVKEGINHTIPVDPDMAFPEDPMASGGMMYQVSKILAHRATLDWVRTNKPSFGLVTLHPSFVFGRNLSQTSTEGLDGTNAMLWGCLHSPKAFIPANGVDVRDVALAHLKALETEAVAEGEVAEFVRAKYPALDVKLEGPFEEPPVVITQKAETVLGMKWKSMEETVGSFLDQQLQFKAQL</sequence>
<dbReference type="EMBL" id="MAVT02002874">
    <property type="protein sequence ID" value="POS68948.1"/>
    <property type="molecule type" value="Genomic_DNA"/>
</dbReference>
<keyword evidence="5" id="KW-1185">Reference proteome</keyword>
<dbReference type="PANTHER" id="PTHR10366:SF812">
    <property type="entry name" value="VPS9 DOMAIN-CONTAINING PROTEIN"/>
    <property type="match status" value="1"/>
</dbReference>
<dbReference type="InterPro" id="IPR036291">
    <property type="entry name" value="NAD(P)-bd_dom_sf"/>
</dbReference>
<comment type="similarity">
    <text evidence="2">Belongs to the NAD(P)-dependent epimerase/dehydratase family. Dihydroflavonol-4-reductase subfamily.</text>
</comment>
<dbReference type="Pfam" id="PF01370">
    <property type="entry name" value="Epimerase"/>
    <property type="match status" value="1"/>
</dbReference>
<evidence type="ECO:0000259" key="3">
    <source>
        <dbReference type="Pfam" id="PF01370"/>
    </source>
</evidence>
<dbReference type="SUPFAM" id="SSF51735">
    <property type="entry name" value="NAD(P)-binding Rossmann-fold domains"/>
    <property type="match status" value="1"/>
</dbReference>
<gene>
    <name evidence="4" type="ORF">DHEL01_v212657</name>
</gene>
<accession>A0A2P5HFB6</accession>